<dbReference type="PANTHER" id="PTHR24149">
    <property type="entry name" value="ANKYRIN REPEAT DOMAIN-CONTAINING PROTEIN 12"/>
    <property type="match status" value="1"/>
</dbReference>
<feature type="compositionally biased region" description="Low complexity" evidence="2">
    <location>
        <begin position="912"/>
        <end position="923"/>
    </location>
</feature>
<feature type="repeat" description="ANK" evidence="1">
    <location>
        <begin position="676"/>
        <end position="708"/>
    </location>
</feature>
<dbReference type="SMART" id="SM00248">
    <property type="entry name" value="ANK"/>
    <property type="match status" value="3"/>
</dbReference>
<dbReference type="GO" id="GO:0005654">
    <property type="term" value="C:nucleoplasm"/>
    <property type="evidence" value="ECO:0007669"/>
    <property type="project" value="TreeGrafter"/>
</dbReference>
<feature type="compositionally biased region" description="Polar residues" evidence="2">
    <location>
        <begin position="1323"/>
        <end position="1335"/>
    </location>
</feature>
<name>A0A915EZR5_9CEST</name>
<feature type="region of interest" description="Disordered" evidence="2">
    <location>
        <begin position="35"/>
        <end position="68"/>
    </location>
</feature>
<dbReference type="InterPro" id="IPR002110">
    <property type="entry name" value="Ankyrin_rpt"/>
</dbReference>
<dbReference type="InterPro" id="IPR001683">
    <property type="entry name" value="PX_dom"/>
</dbReference>
<dbReference type="Pfam" id="PF00787">
    <property type="entry name" value="PX"/>
    <property type="match status" value="1"/>
</dbReference>
<evidence type="ECO:0000256" key="1">
    <source>
        <dbReference type="PROSITE-ProRule" id="PRU00023"/>
    </source>
</evidence>
<feature type="compositionally biased region" description="Basic residues" evidence="2">
    <location>
        <begin position="642"/>
        <end position="651"/>
    </location>
</feature>
<feature type="region of interest" description="Disordered" evidence="2">
    <location>
        <begin position="81"/>
        <end position="100"/>
    </location>
</feature>
<evidence type="ECO:0000259" key="3">
    <source>
        <dbReference type="PROSITE" id="PS50195"/>
    </source>
</evidence>
<proteinExistence type="predicted"/>
<feature type="compositionally biased region" description="Polar residues" evidence="2">
    <location>
        <begin position="807"/>
        <end position="822"/>
    </location>
</feature>
<dbReference type="SMART" id="SM00312">
    <property type="entry name" value="PX"/>
    <property type="match status" value="1"/>
</dbReference>
<keyword evidence="1" id="KW-0040">ANK repeat</keyword>
<feature type="compositionally biased region" description="Polar residues" evidence="2">
    <location>
        <begin position="902"/>
        <end position="911"/>
    </location>
</feature>
<protein>
    <submittedName>
        <fullName evidence="5">PX domain-containing protein</fullName>
    </submittedName>
</protein>
<reference evidence="5" key="1">
    <citation type="submission" date="2022-11" db="UniProtKB">
        <authorList>
            <consortium name="WormBaseParasite"/>
        </authorList>
    </citation>
    <scope>IDENTIFICATION</scope>
</reference>
<feature type="region of interest" description="Disordered" evidence="2">
    <location>
        <begin position="514"/>
        <end position="551"/>
    </location>
</feature>
<feature type="region of interest" description="Disordered" evidence="2">
    <location>
        <begin position="807"/>
        <end position="889"/>
    </location>
</feature>
<dbReference type="GO" id="GO:0035091">
    <property type="term" value="F:phosphatidylinositol binding"/>
    <property type="evidence" value="ECO:0007669"/>
    <property type="project" value="InterPro"/>
</dbReference>
<dbReference type="InterPro" id="IPR036871">
    <property type="entry name" value="PX_dom_sf"/>
</dbReference>
<dbReference type="SUPFAM" id="SSF64268">
    <property type="entry name" value="PX domain"/>
    <property type="match status" value="1"/>
</dbReference>
<dbReference type="WBParaSite" id="maker-E.canG7_contigs_6376-snap-gene-1.35-mRNA-1">
    <property type="protein sequence ID" value="maker-E.canG7_contigs_6376-snap-gene-1.35-mRNA-1"/>
    <property type="gene ID" value="EcG7_00129"/>
</dbReference>
<feature type="repeat" description="ANK" evidence="1">
    <location>
        <begin position="750"/>
        <end position="782"/>
    </location>
</feature>
<feature type="region of interest" description="Disordered" evidence="2">
    <location>
        <begin position="567"/>
        <end position="685"/>
    </location>
</feature>
<dbReference type="CDD" id="cd06093">
    <property type="entry name" value="PX_domain"/>
    <property type="match status" value="1"/>
</dbReference>
<dbReference type="Gene3D" id="3.30.1520.10">
    <property type="entry name" value="Phox-like domain"/>
    <property type="match status" value="1"/>
</dbReference>
<dbReference type="PROSITE" id="PS50088">
    <property type="entry name" value="ANK_REPEAT"/>
    <property type="match status" value="3"/>
</dbReference>
<feature type="compositionally biased region" description="Low complexity" evidence="2">
    <location>
        <begin position="652"/>
        <end position="679"/>
    </location>
</feature>
<dbReference type="InterPro" id="IPR053210">
    <property type="entry name" value="ANKRD12"/>
</dbReference>
<dbReference type="PROSITE" id="PS50297">
    <property type="entry name" value="ANK_REP_REGION"/>
    <property type="match status" value="2"/>
</dbReference>
<feature type="compositionally biased region" description="Low complexity" evidence="2">
    <location>
        <begin position="1348"/>
        <end position="1359"/>
    </location>
</feature>
<dbReference type="SUPFAM" id="SSF48403">
    <property type="entry name" value="Ankyrin repeat"/>
    <property type="match status" value="1"/>
</dbReference>
<feature type="compositionally biased region" description="Low complexity" evidence="2">
    <location>
        <begin position="606"/>
        <end position="615"/>
    </location>
</feature>
<feature type="region of interest" description="Disordered" evidence="2">
    <location>
        <begin position="902"/>
        <end position="929"/>
    </location>
</feature>
<feature type="compositionally biased region" description="Basic and acidic residues" evidence="2">
    <location>
        <begin position="1150"/>
        <end position="1165"/>
    </location>
</feature>
<feature type="compositionally biased region" description="Low complexity" evidence="2">
    <location>
        <begin position="1216"/>
        <end position="1226"/>
    </location>
</feature>
<evidence type="ECO:0000256" key="2">
    <source>
        <dbReference type="SAM" id="MobiDB-lite"/>
    </source>
</evidence>
<keyword evidence="4" id="KW-1185">Reference proteome</keyword>
<organism evidence="4 5">
    <name type="scientific">Echinococcus canadensis</name>
    <dbReference type="NCBI Taxonomy" id="519352"/>
    <lineage>
        <taxon>Eukaryota</taxon>
        <taxon>Metazoa</taxon>
        <taxon>Spiralia</taxon>
        <taxon>Lophotrochozoa</taxon>
        <taxon>Platyhelminthes</taxon>
        <taxon>Cestoda</taxon>
        <taxon>Eucestoda</taxon>
        <taxon>Cyclophyllidea</taxon>
        <taxon>Taeniidae</taxon>
        <taxon>Echinococcus</taxon>
        <taxon>Echinococcus canadensis group</taxon>
    </lineage>
</organism>
<feature type="domain" description="PX" evidence="3">
    <location>
        <begin position="120"/>
        <end position="256"/>
    </location>
</feature>
<sequence>MSAQYCNTSSDNVFTRIKSSLVQLNDIFSHLISGESPQDRSGGCVSSAGPRSPLPSLITSNSVDASGSPCRTIKSISNTRFRKRNQHSRGPSLDGSEGEEEVSLERIGTSWVWSAPQQAFEWDCSIAGYKEIAKNGDAHIVFEIKTVMSCTLYDRCQQLSSQYQSPTLTRSIEDEWRVTVFHRFNDFKTLFGILVAAYPYLFIPPLPPNRVAKLRDELSLYRRRHLELWLRYFAIHPILSRVKCIHEFLLQNGNQWAPQVNAQKSQEKSISKWVKSPAYHSDLPGKFDCMDKIETSSRQLEEAIGGIRELSSTEQVLFSKDLPTTYAHYCVRLQKIRSLLNDSSEGSSVQSWDEIFFKAAQVFNERASSLNSKTEHFDEINAILEEFFNMVKQLSKFAATNMITKVEKRDSETTLKALSAEAEFHWVLKNQVGRLALELADFCESHAKLLEGDAVLCLSTRGVRLRVIAGMCSVELGARSGVLVWQVGCCGNLGEFMRRCRFYQCINMREEKRRRARDEEFSAAKKRRDNSPNAHHATSGASTSKSRGHIPVSERQQFALLKLMETRTSPSDRGAKQVWEGQEPEVCESERPPPAPPPPATKGQPAATLTATTTTDGSTPGRYSSPYQESGHQVDRSTGIHNHSHCHHGHGHSSSSSSSHHSGSRKSSQQQHRSGGSESPLMRVSKKGDLLTLKMMVKEGADVNEQDANGRTALHESSLQNFLHVVSYLLKHNANPNVQAVPRSGGGTGTGDTPLHEATREGHIRIIRALLRYGADPKICNNNGDRPTDLCPNEASQLVFKQSNQSRDYPVITNTPAASSVQVKKASITSTSKSPPPPPSEGHHQVRSSLVEEQGGSGGGSCTKRRGSFDLSSPSPACGQRQQHPTKKDPYAFDDEEVEITSQPNEVNVSQASTNAAATTSSSPLQPHRFNTTFVPTGTTTVATVISSSLHINTALGDTLHSASSSASPNATVGGGVAGGPPLKLRFAMEAGHYTVMENQENPSEQAAVVVTSSTAVTAAVPAAASTTIIDVPPVQEGVVITKAEELNQSLSMDANFRMESKPSVSLEETVDRDSDSGRSPKVPPLRIKLGNSTPPPSHSHLLSSLPSELAQNESSASNSGDTAKEPTLGGERKQDIDDDTSTAVPQLKPKSETSSELAEGKEGGDVQDGNEVPKVEQEGISLAVTEDDEEKKLADAIPTSTSHQSKRGTGGGGKVVKVASSSDSTSLKRHAAPESGEVKLKDMSETNVDDTFKARSFRTLRSHTAAQREKEEREKNSDVAPLKKRKYRSKGSNGGSSAEGGGGGEADAGKSTDHEDAGIANEASSLPSSSTNEDTAIPGTAEEEVQSPSSEAITASSSCGHDQSSKPARVFDDPNKPSAVGWGENPYEKAAELNRGEPTGYQDYLLVTRDYLLAGNIPHLIIRSKCTVCVFAQAEPFHINRQCPPELPQALIELFEEQEDERHTQALKHQSEREQLRLCAEQSVLRAQTRATIALANQPRPLSFCSVMALKGFTYLPAFKDPEHRDEESVRDRFKARTLIGWLQDIKDNFHMEKKKLLCRQLHEAESLMMVQKLDWEVKLKELHLYDHRMNIFDQIPSQHVPLIGVPSDFPLFVHDPIQRPS</sequence>
<dbReference type="Proteomes" id="UP000887562">
    <property type="component" value="Unplaced"/>
</dbReference>
<feature type="compositionally biased region" description="Polar residues" evidence="2">
    <location>
        <begin position="616"/>
        <end position="631"/>
    </location>
</feature>
<feature type="compositionally biased region" description="Polar residues" evidence="2">
    <location>
        <begin position="1110"/>
        <end position="1122"/>
    </location>
</feature>
<feature type="compositionally biased region" description="Polar residues" evidence="2">
    <location>
        <begin position="870"/>
        <end position="883"/>
    </location>
</feature>
<feature type="compositionally biased region" description="Gly residues" evidence="2">
    <location>
        <begin position="1293"/>
        <end position="1307"/>
    </location>
</feature>
<dbReference type="PANTHER" id="PTHR24149:SF14">
    <property type="entry name" value="ANKYRIN REPEAT DOMAIN 12"/>
    <property type="match status" value="1"/>
</dbReference>
<evidence type="ECO:0000313" key="4">
    <source>
        <dbReference type="Proteomes" id="UP000887562"/>
    </source>
</evidence>
<dbReference type="Gene3D" id="1.25.40.20">
    <property type="entry name" value="Ankyrin repeat-containing domain"/>
    <property type="match status" value="1"/>
</dbReference>
<dbReference type="InterPro" id="IPR036770">
    <property type="entry name" value="Ankyrin_rpt-contain_sf"/>
</dbReference>
<dbReference type="Pfam" id="PF12796">
    <property type="entry name" value="Ank_2"/>
    <property type="match status" value="1"/>
</dbReference>
<feature type="compositionally biased region" description="Basic and acidic residues" evidence="2">
    <location>
        <begin position="514"/>
        <end position="523"/>
    </location>
</feature>
<feature type="compositionally biased region" description="Basic and acidic residues" evidence="2">
    <location>
        <begin position="1267"/>
        <end position="1278"/>
    </location>
</feature>
<feature type="compositionally biased region" description="Low complexity" evidence="2">
    <location>
        <begin position="1099"/>
        <end position="1108"/>
    </location>
</feature>
<accession>A0A915EZR5</accession>
<evidence type="ECO:0000313" key="5">
    <source>
        <dbReference type="WBParaSite" id="maker-E.canG7_contigs_6376-snap-gene-1.35-mRNA-1"/>
    </source>
</evidence>
<dbReference type="PROSITE" id="PS50195">
    <property type="entry name" value="PX"/>
    <property type="match status" value="1"/>
</dbReference>
<feature type="compositionally biased region" description="Basic and acidic residues" evidence="2">
    <location>
        <begin position="1308"/>
        <end position="1318"/>
    </location>
</feature>
<feature type="compositionally biased region" description="Basic and acidic residues" evidence="2">
    <location>
        <begin position="1070"/>
        <end position="1079"/>
    </location>
</feature>
<feature type="region of interest" description="Disordered" evidence="2">
    <location>
        <begin position="1059"/>
        <end position="1384"/>
    </location>
</feature>
<feature type="repeat" description="ANK" evidence="1">
    <location>
        <begin position="709"/>
        <end position="741"/>
    </location>
</feature>